<dbReference type="InterPro" id="IPR036179">
    <property type="entry name" value="Ig-like_dom_sf"/>
</dbReference>
<dbReference type="SMART" id="SM00406">
    <property type="entry name" value="IGv"/>
    <property type="match status" value="1"/>
</dbReference>
<dbReference type="InterPro" id="IPR050504">
    <property type="entry name" value="IgSF_BTN/MOG"/>
</dbReference>
<reference evidence="6 7" key="1">
    <citation type="submission" date="2024-04" db="EMBL/GenBank/DDBJ databases">
        <authorList>
            <person name="Waldvogel A.-M."/>
            <person name="Schoenle A."/>
        </authorList>
    </citation>
    <scope>NUCLEOTIDE SEQUENCE [LARGE SCALE GENOMIC DNA]</scope>
</reference>
<keyword evidence="7" id="KW-1185">Reference proteome</keyword>
<dbReference type="InterPro" id="IPR007110">
    <property type="entry name" value="Ig-like_dom"/>
</dbReference>
<keyword evidence="3" id="KW-0393">Immunoglobulin domain</keyword>
<dbReference type="PANTHER" id="PTHR24100">
    <property type="entry name" value="BUTYROPHILIN"/>
    <property type="match status" value="1"/>
</dbReference>
<feature type="chain" id="PRO_5043931946" description="Ig-like domain-containing protein" evidence="4">
    <location>
        <begin position="21"/>
        <end position="143"/>
    </location>
</feature>
<feature type="signal peptide" evidence="4">
    <location>
        <begin position="1"/>
        <end position="20"/>
    </location>
</feature>
<sequence length="143" mass="16097">MKLLLPLFCLLSPAFGPVSAQDKRLVDVVPVAEGADALLPCALGSGLSVDQFDWRKDSGGEEKEEVFFYDKGSYYGHGRSEQYQSQQFRGRVEFFKERLESGNASITIQNTRLEDNGTYTCVLFKPQRHEVNVRLNVVGDLIF</sequence>
<dbReference type="GO" id="GO:0005102">
    <property type="term" value="F:signaling receptor binding"/>
    <property type="evidence" value="ECO:0007669"/>
    <property type="project" value="TreeGrafter"/>
</dbReference>
<dbReference type="InterPro" id="IPR003598">
    <property type="entry name" value="Ig_sub2"/>
</dbReference>
<dbReference type="SMART" id="SM00408">
    <property type="entry name" value="IGc2"/>
    <property type="match status" value="1"/>
</dbReference>
<dbReference type="Proteomes" id="UP001497482">
    <property type="component" value="Chromosome 6"/>
</dbReference>
<evidence type="ECO:0000256" key="4">
    <source>
        <dbReference type="SAM" id="SignalP"/>
    </source>
</evidence>
<dbReference type="Gene3D" id="2.60.40.10">
    <property type="entry name" value="Immunoglobulins"/>
    <property type="match status" value="1"/>
</dbReference>
<dbReference type="PROSITE" id="PS50835">
    <property type="entry name" value="IG_LIKE"/>
    <property type="match status" value="1"/>
</dbReference>
<evidence type="ECO:0000313" key="7">
    <source>
        <dbReference type="Proteomes" id="UP001497482"/>
    </source>
</evidence>
<evidence type="ECO:0000313" key="6">
    <source>
        <dbReference type="EMBL" id="CAL1609546.1"/>
    </source>
</evidence>
<dbReference type="SUPFAM" id="SSF48726">
    <property type="entry name" value="Immunoglobulin"/>
    <property type="match status" value="1"/>
</dbReference>
<evidence type="ECO:0000256" key="2">
    <source>
        <dbReference type="ARBA" id="ARBA00023136"/>
    </source>
</evidence>
<evidence type="ECO:0000256" key="3">
    <source>
        <dbReference type="ARBA" id="ARBA00023319"/>
    </source>
</evidence>
<accession>A0AAV2M8F8</accession>
<organism evidence="6 7">
    <name type="scientific">Knipowitschia caucasica</name>
    <name type="common">Caucasian dwarf goby</name>
    <name type="synonym">Pomatoschistus caucasicus</name>
    <dbReference type="NCBI Taxonomy" id="637954"/>
    <lineage>
        <taxon>Eukaryota</taxon>
        <taxon>Metazoa</taxon>
        <taxon>Chordata</taxon>
        <taxon>Craniata</taxon>
        <taxon>Vertebrata</taxon>
        <taxon>Euteleostomi</taxon>
        <taxon>Actinopterygii</taxon>
        <taxon>Neopterygii</taxon>
        <taxon>Teleostei</taxon>
        <taxon>Neoteleostei</taxon>
        <taxon>Acanthomorphata</taxon>
        <taxon>Gobiaria</taxon>
        <taxon>Gobiiformes</taxon>
        <taxon>Gobioidei</taxon>
        <taxon>Gobiidae</taxon>
        <taxon>Gobiinae</taxon>
        <taxon>Knipowitschia</taxon>
    </lineage>
</organism>
<dbReference type="GO" id="GO:0001817">
    <property type="term" value="P:regulation of cytokine production"/>
    <property type="evidence" value="ECO:0007669"/>
    <property type="project" value="TreeGrafter"/>
</dbReference>
<evidence type="ECO:0000256" key="1">
    <source>
        <dbReference type="ARBA" id="ARBA00004370"/>
    </source>
</evidence>
<evidence type="ECO:0000259" key="5">
    <source>
        <dbReference type="PROSITE" id="PS50835"/>
    </source>
</evidence>
<dbReference type="InterPro" id="IPR003599">
    <property type="entry name" value="Ig_sub"/>
</dbReference>
<dbReference type="Pfam" id="PF07686">
    <property type="entry name" value="V-set"/>
    <property type="match status" value="1"/>
</dbReference>
<protein>
    <recommendedName>
        <fullName evidence="5">Ig-like domain-containing protein</fullName>
    </recommendedName>
</protein>
<comment type="subcellular location">
    <subcellularLocation>
        <location evidence="1">Membrane</location>
    </subcellularLocation>
</comment>
<dbReference type="GO" id="GO:0050852">
    <property type="term" value="P:T cell receptor signaling pathway"/>
    <property type="evidence" value="ECO:0007669"/>
    <property type="project" value="TreeGrafter"/>
</dbReference>
<name>A0AAV2M8F8_KNICA</name>
<gene>
    <name evidence="6" type="ORF">KC01_LOCUS36263</name>
</gene>
<dbReference type="EMBL" id="OZ035828">
    <property type="protein sequence ID" value="CAL1609546.1"/>
    <property type="molecule type" value="Genomic_DNA"/>
</dbReference>
<keyword evidence="4" id="KW-0732">Signal</keyword>
<feature type="domain" description="Ig-like" evidence="5">
    <location>
        <begin position="13"/>
        <end position="132"/>
    </location>
</feature>
<keyword evidence="2" id="KW-0472">Membrane</keyword>
<dbReference type="InterPro" id="IPR013106">
    <property type="entry name" value="Ig_V-set"/>
</dbReference>
<dbReference type="AlphaFoldDB" id="A0AAV2M8F8"/>
<dbReference type="SMART" id="SM00409">
    <property type="entry name" value="IG"/>
    <property type="match status" value="1"/>
</dbReference>
<dbReference type="InterPro" id="IPR013783">
    <property type="entry name" value="Ig-like_fold"/>
</dbReference>
<dbReference type="GO" id="GO:0009897">
    <property type="term" value="C:external side of plasma membrane"/>
    <property type="evidence" value="ECO:0007669"/>
    <property type="project" value="TreeGrafter"/>
</dbReference>
<proteinExistence type="predicted"/>